<organism evidence="1">
    <name type="scientific">marine metagenome</name>
    <dbReference type="NCBI Taxonomy" id="408172"/>
    <lineage>
        <taxon>unclassified sequences</taxon>
        <taxon>metagenomes</taxon>
        <taxon>ecological metagenomes</taxon>
    </lineage>
</organism>
<reference evidence="1" key="1">
    <citation type="submission" date="2018-05" db="EMBL/GenBank/DDBJ databases">
        <authorList>
            <person name="Lanie J.A."/>
            <person name="Ng W.-L."/>
            <person name="Kazmierczak K.M."/>
            <person name="Andrzejewski T.M."/>
            <person name="Davidsen T.M."/>
            <person name="Wayne K.J."/>
            <person name="Tettelin H."/>
            <person name="Glass J.I."/>
            <person name="Rusch D."/>
            <person name="Podicherti R."/>
            <person name="Tsui H.-C.T."/>
            <person name="Winkler M.E."/>
        </authorList>
    </citation>
    <scope>NUCLEOTIDE SEQUENCE</scope>
</reference>
<evidence type="ECO:0000313" key="1">
    <source>
        <dbReference type="EMBL" id="SUZ62656.1"/>
    </source>
</evidence>
<accession>A0A381P6U2</accession>
<name>A0A381P6U2_9ZZZZ</name>
<dbReference type="EMBL" id="UINC01000885">
    <property type="protein sequence ID" value="SUZ62656.1"/>
    <property type="molecule type" value="Genomic_DNA"/>
</dbReference>
<gene>
    <name evidence="1" type="ORF">METZ01_LOCUS15510</name>
</gene>
<protein>
    <submittedName>
        <fullName evidence="1">Uncharacterized protein</fullName>
    </submittedName>
</protein>
<sequence length="27" mass="2973">MIIMLKGARFQDLTQNGKLPSELLLAA</sequence>
<proteinExistence type="predicted"/>
<dbReference type="AlphaFoldDB" id="A0A381P6U2"/>